<protein>
    <submittedName>
        <fullName evidence="2">Uncharacterized protein</fullName>
    </submittedName>
</protein>
<keyword evidence="3" id="KW-1185">Reference proteome</keyword>
<evidence type="ECO:0000256" key="1">
    <source>
        <dbReference type="SAM" id="MobiDB-lite"/>
    </source>
</evidence>
<evidence type="ECO:0000313" key="3">
    <source>
        <dbReference type="Proteomes" id="UP000005237"/>
    </source>
</evidence>
<reference evidence="2" key="2">
    <citation type="submission" date="2022-06" db="UniProtKB">
        <authorList>
            <consortium name="EnsemblMetazoa"/>
        </authorList>
    </citation>
    <scope>IDENTIFICATION</scope>
    <source>
        <strain evidence="2">DF5081</strain>
    </source>
</reference>
<evidence type="ECO:0000313" key="2">
    <source>
        <dbReference type="EnsemblMetazoa" id="CJA12346.1"/>
    </source>
</evidence>
<reference evidence="3" key="1">
    <citation type="submission" date="2010-08" db="EMBL/GenBank/DDBJ databases">
        <authorList>
            <consortium name="Caenorhabditis japonica Sequencing Consortium"/>
            <person name="Wilson R.K."/>
        </authorList>
    </citation>
    <scope>NUCLEOTIDE SEQUENCE [LARGE SCALE GENOMIC DNA]</scope>
    <source>
        <strain evidence="3">DF5081</strain>
    </source>
</reference>
<dbReference type="EnsemblMetazoa" id="CJA12346.1">
    <property type="protein sequence ID" value="CJA12346.1"/>
    <property type="gene ID" value="WBGene00131550"/>
</dbReference>
<feature type="region of interest" description="Disordered" evidence="1">
    <location>
        <begin position="138"/>
        <end position="159"/>
    </location>
</feature>
<dbReference type="Proteomes" id="UP000005237">
    <property type="component" value="Unassembled WGS sequence"/>
</dbReference>
<feature type="compositionally biased region" description="Basic and acidic residues" evidence="1">
    <location>
        <begin position="138"/>
        <end position="148"/>
    </location>
</feature>
<accession>A0A8R1DWC2</accession>
<name>A0A8R1DWC2_CAEJA</name>
<organism evidence="2 3">
    <name type="scientific">Caenorhabditis japonica</name>
    <dbReference type="NCBI Taxonomy" id="281687"/>
    <lineage>
        <taxon>Eukaryota</taxon>
        <taxon>Metazoa</taxon>
        <taxon>Ecdysozoa</taxon>
        <taxon>Nematoda</taxon>
        <taxon>Chromadorea</taxon>
        <taxon>Rhabditida</taxon>
        <taxon>Rhabditina</taxon>
        <taxon>Rhabditomorpha</taxon>
        <taxon>Rhabditoidea</taxon>
        <taxon>Rhabditidae</taxon>
        <taxon>Peloderinae</taxon>
        <taxon>Caenorhabditis</taxon>
    </lineage>
</organism>
<dbReference type="AlphaFoldDB" id="A0A8R1DWC2"/>
<proteinExistence type="predicted"/>
<sequence>MDEYLETMDGVLELGVEDRATGAAAVKAEAAATIGESTTGTAEEELLREMNMVSFKVMRKRIKGFAKFVASATEVEQQTRQKIAMMTKCSERQKKLILAPVAKFGRELLERFEEMGGDEWPRSVLRVMRKFGLERGVKRGEEQDRGADGEAQGAAPDGRGERRTCHLLVHLNIVQLQLKTGWESWSEVESLVFLLEWTSDGKINKAMGELVEKLALEVTEVTIVQSRTHCTFDEVQKVTNSWSKTWKTAANVQLVDPMSLIGEKRTPLILAEWKYGSWDRLVKFLTLAIPSHRIMARLLKEADVAEPTTKKHKLANDK</sequence>